<evidence type="ECO:0000313" key="2">
    <source>
        <dbReference type="Proteomes" id="UP000050761"/>
    </source>
</evidence>
<sequence length="119" mass="13626">MDPQLVMSMFKELKEEQGRIAEKHKKDMLDMVLRQVKGADMLSTAGEAMAVPIAMSALSNRLDSFVYVDPDVDSCFSKWYASRRVVAEGRRVRRDLELQPPPANFLTSSRRRFAVNLLY</sequence>
<accession>A0A3P8A0L3</accession>
<dbReference type="AlphaFoldDB" id="A0A183FY58"/>
<protein>
    <submittedName>
        <fullName evidence="3">1-phosphatidylinositol-3-phosphate 5-kinase</fullName>
    </submittedName>
</protein>
<organism evidence="2 3">
    <name type="scientific">Heligmosomoides polygyrus</name>
    <name type="common">Parasitic roundworm</name>
    <dbReference type="NCBI Taxonomy" id="6339"/>
    <lineage>
        <taxon>Eukaryota</taxon>
        <taxon>Metazoa</taxon>
        <taxon>Ecdysozoa</taxon>
        <taxon>Nematoda</taxon>
        <taxon>Chromadorea</taxon>
        <taxon>Rhabditida</taxon>
        <taxon>Rhabditina</taxon>
        <taxon>Rhabditomorpha</taxon>
        <taxon>Strongyloidea</taxon>
        <taxon>Heligmosomidae</taxon>
        <taxon>Heligmosomoides</taxon>
    </lineage>
</organism>
<evidence type="ECO:0000313" key="3">
    <source>
        <dbReference type="WBParaSite" id="HPBE_0001355401-mRNA-1"/>
    </source>
</evidence>
<reference evidence="3" key="2">
    <citation type="submission" date="2019-09" db="UniProtKB">
        <authorList>
            <consortium name="WormBaseParasite"/>
        </authorList>
    </citation>
    <scope>IDENTIFICATION</scope>
</reference>
<accession>A0A183FY58</accession>
<gene>
    <name evidence="1" type="ORF">HPBE_LOCUS13555</name>
</gene>
<dbReference type="WBParaSite" id="HPBE_0001355401-mRNA-1">
    <property type="protein sequence ID" value="HPBE_0001355401-mRNA-1"/>
    <property type="gene ID" value="HPBE_0001355401"/>
</dbReference>
<proteinExistence type="predicted"/>
<keyword evidence="2" id="KW-1185">Reference proteome</keyword>
<dbReference type="Proteomes" id="UP000050761">
    <property type="component" value="Unassembled WGS sequence"/>
</dbReference>
<name>A0A183FY58_HELPZ</name>
<evidence type="ECO:0000313" key="1">
    <source>
        <dbReference type="EMBL" id="VDO96579.1"/>
    </source>
</evidence>
<dbReference type="EMBL" id="UZAH01027966">
    <property type="protein sequence ID" value="VDO96579.1"/>
    <property type="molecule type" value="Genomic_DNA"/>
</dbReference>
<reference evidence="1 2" key="1">
    <citation type="submission" date="2018-11" db="EMBL/GenBank/DDBJ databases">
        <authorList>
            <consortium name="Pathogen Informatics"/>
        </authorList>
    </citation>
    <scope>NUCLEOTIDE SEQUENCE [LARGE SCALE GENOMIC DNA]</scope>
</reference>